<gene>
    <name evidence="2" type="ORF">U9M48_040245</name>
</gene>
<evidence type="ECO:0000313" key="2">
    <source>
        <dbReference type="EMBL" id="WVZ94345.1"/>
    </source>
</evidence>
<name>A0AAQ3XDI9_PASNO</name>
<sequence length="57" mass="5891">MISLSLSTMKISSSSSTKPTSPVCSHPSASMLFLVASGLFRSPPAGCGRGTCRCRGR</sequence>
<feature type="compositionally biased region" description="Low complexity" evidence="1">
    <location>
        <begin position="1"/>
        <end position="22"/>
    </location>
</feature>
<dbReference type="EMBL" id="CP144753">
    <property type="protein sequence ID" value="WVZ94345.1"/>
    <property type="molecule type" value="Genomic_DNA"/>
</dbReference>
<accession>A0AAQ3XDI9</accession>
<organism evidence="2 3">
    <name type="scientific">Paspalum notatum var. saurae</name>
    <dbReference type="NCBI Taxonomy" id="547442"/>
    <lineage>
        <taxon>Eukaryota</taxon>
        <taxon>Viridiplantae</taxon>
        <taxon>Streptophyta</taxon>
        <taxon>Embryophyta</taxon>
        <taxon>Tracheophyta</taxon>
        <taxon>Spermatophyta</taxon>
        <taxon>Magnoliopsida</taxon>
        <taxon>Liliopsida</taxon>
        <taxon>Poales</taxon>
        <taxon>Poaceae</taxon>
        <taxon>PACMAD clade</taxon>
        <taxon>Panicoideae</taxon>
        <taxon>Andropogonodae</taxon>
        <taxon>Paspaleae</taxon>
        <taxon>Paspalinae</taxon>
        <taxon>Paspalum</taxon>
    </lineage>
</organism>
<keyword evidence="3" id="KW-1185">Reference proteome</keyword>
<protein>
    <submittedName>
        <fullName evidence="2">Uncharacterized protein</fullName>
    </submittedName>
</protein>
<evidence type="ECO:0000313" key="3">
    <source>
        <dbReference type="Proteomes" id="UP001341281"/>
    </source>
</evidence>
<reference evidence="2 3" key="1">
    <citation type="submission" date="2024-02" db="EMBL/GenBank/DDBJ databases">
        <title>High-quality chromosome-scale genome assembly of Pensacola bahiagrass (Paspalum notatum Flugge var. saurae).</title>
        <authorList>
            <person name="Vega J.M."/>
            <person name="Podio M."/>
            <person name="Orjuela J."/>
            <person name="Siena L.A."/>
            <person name="Pessino S.C."/>
            <person name="Combes M.C."/>
            <person name="Mariac C."/>
            <person name="Albertini E."/>
            <person name="Pupilli F."/>
            <person name="Ortiz J.P.A."/>
            <person name="Leblanc O."/>
        </authorList>
    </citation>
    <scope>NUCLEOTIDE SEQUENCE [LARGE SCALE GENOMIC DNA]</scope>
    <source>
        <strain evidence="2">R1</strain>
        <tissue evidence="2">Leaf</tissue>
    </source>
</reference>
<dbReference type="AlphaFoldDB" id="A0AAQ3XDI9"/>
<proteinExistence type="predicted"/>
<evidence type="ECO:0000256" key="1">
    <source>
        <dbReference type="SAM" id="MobiDB-lite"/>
    </source>
</evidence>
<feature type="region of interest" description="Disordered" evidence="1">
    <location>
        <begin position="1"/>
        <end position="23"/>
    </location>
</feature>
<dbReference type="Proteomes" id="UP001341281">
    <property type="component" value="Chromosome 09"/>
</dbReference>